<dbReference type="CDD" id="cd10567">
    <property type="entry name" value="SWIB-MDM2_like"/>
    <property type="match status" value="1"/>
</dbReference>
<evidence type="ECO:0000256" key="1">
    <source>
        <dbReference type="SAM" id="MobiDB-lite"/>
    </source>
</evidence>
<dbReference type="PANTHER" id="PTHR13844">
    <property type="entry name" value="SWI/SNF-RELATED MATRIX-ASSOCIATED ACTIN-DEPENDENT REGULATOR OF CHROMATIN SUBFAMILY D"/>
    <property type="match status" value="1"/>
</dbReference>
<dbReference type="Gene3D" id="1.10.245.10">
    <property type="entry name" value="SWIB/MDM2 domain"/>
    <property type="match status" value="1"/>
</dbReference>
<sequence>MSVDDLAPAILRILSDPATNLASISAKRVRKQLVDGDEPITTTEFIRANKDAVDALIGQVFEQVSAERGGIPSPPESPPLEPEPDYEPATPAAKRKRDADANGYSNGADNDDDDAGSAYDENEGPSTPPPAKKHKSKDSAQKKSGSRSLTDEELARQLSQQLNSNQPRRSGSATTTSKRGASRTPKKVKKSRDVIDDDSDLDVSDAGRTKKKKTARKGGGGGGGFQKPLILSPPLASVLAVEHLSRPQVVKKLWEYIRENNLQNPNNKRQILCDPNLRAVFKQDRVDMFTMNKLLKDHLTPLDE</sequence>
<protein>
    <submittedName>
        <fullName evidence="3">SWIB-domain-containing protein</fullName>
    </submittedName>
</protein>
<dbReference type="SUPFAM" id="SSF47592">
    <property type="entry name" value="SWIB/MDM2 domain"/>
    <property type="match status" value="1"/>
</dbReference>
<dbReference type="PROSITE" id="PS51925">
    <property type="entry name" value="SWIB_MDM2"/>
    <property type="match status" value="1"/>
</dbReference>
<dbReference type="SMART" id="SM00151">
    <property type="entry name" value="SWIB"/>
    <property type="match status" value="1"/>
</dbReference>
<feature type="domain" description="DM2" evidence="2">
    <location>
        <begin position="224"/>
        <end position="301"/>
    </location>
</feature>
<name>A0A165BHC6_EXIGL</name>
<feature type="compositionally biased region" description="Polar residues" evidence="1">
    <location>
        <begin position="157"/>
        <end position="179"/>
    </location>
</feature>
<feature type="compositionally biased region" description="Pro residues" evidence="1">
    <location>
        <begin position="72"/>
        <end position="81"/>
    </location>
</feature>
<dbReference type="InterPro" id="IPR019835">
    <property type="entry name" value="SWIB_domain"/>
</dbReference>
<keyword evidence="5" id="KW-1185">Reference proteome</keyword>
<accession>A0A165BHC6</accession>
<dbReference type="OrthoDB" id="10251073at2759"/>
<feature type="compositionally biased region" description="Basic residues" evidence="1">
    <location>
        <begin position="180"/>
        <end position="190"/>
    </location>
</feature>
<dbReference type="EMBL" id="KV426193">
    <property type="protein sequence ID" value="KZV85302.1"/>
    <property type="molecule type" value="Genomic_DNA"/>
</dbReference>
<dbReference type="AlphaFoldDB" id="A0A165BHC6"/>
<dbReference type="Pfam" id="PF02201">
    <property type="entry name" value="SWIB"/>
    <property type="match status" value="1"/>
</dbReference>
<feature type="compositionally biased region" description="Acidic residues" evidence="1">
    <location>
        <begin position="109"/>
        <end position="123"/>
    </location>
</feature>
<dbReference type="Proteomes" id="UP000077266">
    <property type="component" value="Unassembled WGS sequence"/>
</dbReference>
<evidence type="ECO:0000313" key="5">
    <source>
        <dbReference type="Proteomes" id="UP000077266"/>
    </source>
</evidence>
<evidence type="ECO:0000259" key="2">
    <source>
        <dbReference type="PROSITE" id="PS51925"/>
    </source>
</evidence>
<organism evidence="3 5">
    <name type="scientific">Exidia glandulosa HHB12029</name>
    <dbReference type="NCBI Taxonomy" id="1314781"/>
    <lineage>
        <taxon>Eukaryota</taxon>
        <taxon>Fungi</taxon>
        <taxon>Dikarya</taxon>
        <taxon>Basidiomycota</taxon>
        <taxon>Agaricomycotina</taxon>
        <taxon>Agaricomycetes</taxon>
        <taxon>Auriculariales</taxon>
        <taxon>Exidiaceae</taxon>
        <taxon>Exidia</taxon>
    </lineage>
</organism>
<evidence type="ECO:0000313" key="3">
    <source>
        <dbReference type="EMBL" id="KZV80647.1"/>
    </source>
</evidence>
<dbReference type="STRING" id="1314781.A0A165BHC6"/>
<dbReference type="EMBL" id="KV426461">
    <property type="protein sequence ID" value="KZV80647.1"/>
    <property type="molecule type" value="Genomic_DNA"/>
</dbReference>
<feature type="region of interest" description="Disordered" evidence="1">
    <location>
        <begin position="65"/>
        <end position="229"/>
    </location>
</feature>
<evidence type="ECO:0000313" key="4">
    <source>
        <dbReference type="EMBL" id="KZV85302.1"/>
    </source>
</evidence>
<reference evidence="3 5" key="1">
    <citation type="journal article" date="2016" name="Mol. Biol. Evol.">
        <title>Comparative Genomics of Early-Diverging Mushroom-Forming Fungi Provides Insights into the Origins of Lignocellulose Decay Capabilities.</title>
        <authorList>
            <person name="Nagy L.G."/>
            <person name="Riley R."/>
            <person name="Tritt A."/>
            <person name="Adam C."/>
            <person name="Daum C."/>
            <person name="Floudas D."/>
            <person name="Sun H."/>
            <person name="Yadav J.S."/>
            <person name="Pangilinan J."/>
            <person name="Larsson K.H."/>
            <person name="Matsuura K."/>
            <person name="Barry K."/>
            <person name="Labutti K."/>
            <person name="Kuo R."/>
            <person name="Ohm R.A."/>
            <person name="Bhattacharya S.S."/>
            <person name="Shirouzu T."/>
            <person name="Yoshinaga Y."/>
            <person name="Martin F.M."/>
            <person name="Grigoriev I.V."/>
            <person name="Hibbett D.S."/>
        </authorList>
    </citation>
    <scope>NUCLEOTIDE SEQUENCE [LARGE SCALE GENOMIC DNA]</scope>
    <source>
        <strain evidence="3 5">HHB12029</strain>
    </source>
</reference>
<dbReference type="InterPro" id="IPR003121">
    <property type="entry name" value="SWIB_MDM2_domain"/>
</dbReference>
<dbReference type="InterPro" id="IPR036885">
    <property type="entry name" value="SWIB_MDM2_dom_sf"/>
</dbReference>
<gene>
    <name evidence="4" type="ORF">EXIGLDRAFT_654236</name>
    <name evidence="3" type="ORF">EXIGLDRAFT_742799</name>
</gene>
<proteinExistence type="predicted"/>